<reference evidence="2 3" key="1">
    <citation type="submission" date="2020-11" db="EMBL/GenBank/DDBJ databases">
        <title>Winogradskyella marina sp. nov., isolated from marine sediment.</title>
        <authorList>
            <person name="Bo J."/>
            <person name="Wang S."/>
            <person name="Song X."/>
            <person name="Du Z."/>
        </authorList>
    </citation>
    <scope>NUCLEOTIDE SEQUENCE [LARGE SCALE GENOMIC DNA]</scope>
    <source>
        <strain evidence="2 3">F6397</strain>
    </source>
</reference>
<evidence type="ECO:0000313" key="3">
    <source>
        <dbReference type="Proteomes" id="UP000611215"/>
    </source>
</evidence>
<dbReference type="Gene3D" id="3.40.50.300">
    <property type="entry name" value="P-loop containing nucleotide triphosphate hydrolases"/>
    <property type="match status" value="1"/>
</dbReference>
<dbReference type="Proteomes" id="UP000611215">
    <property type="component" value="Unassembled WGS sequence"/>
</dbReference>
<gene>
    <name evidence="2" type="ORF">ITJ86_13770</name>
</gene>
<accession>A0ABS0EKJ2</accession>
<dbReference type="RefSeq" id="WP_195872230.1">
    <property type="nucleotide sequence ID" value="NZ_JADOET010000013.1"/>
</dbReference>
<dbReference type="InterPro" id="IPR027417">
    <property type="entry name" value="P-loop_NTPase"/>
</dbReference>
<organism evidence="2 3">
    <name type="scientific">Winogradskyella marina</name>
    <dbReference type="NCBI Taxonomy" id="2785530"/>
    <lineage>
        <taxon>Bacteria</taxon>
        <taxon>Pseudomonadati</taxon>
        <taxon>Bacteroidota</taxon>
        <taxon>Flavobacteriia</taxon>
        <taxon>Flavobacteriales</taxon>
        <taxon>Flavobacteriaceae</taxon>
        <taxon>Winogradskyella</taxon>
    </lineage>
</organism>
<dbReference type="Pfam" id="PF00685">
    <property type="entry name" value="Sulfotransfer_1"/>
    <property type="match status" value="1"/>
</dbReference>
<dbReference type="SUPFAM" id="SSF52540">
    <property type="entry name" value="P-loop containing nucleoside triphosphate hydrolases"/>
    <property type="match status" value="1"/>
</dbReference>
<dbReference type="InterPro" id="IPR000863">
    <property type="entry name" value="Sulfotransferase_dom"/>
</dbReference>
<dbReference type="EMBL" id="JADOET010000013">
    <property type="protein sequence ID" value="MBF8150974.1"/>
    <property type="molecule type" value="Genomic_DNA"/>
</dbReference>
<comment type="caution">
    <text evidence="2">The sequence shown here is derived from an EMBL/GenBank/DDBJ whole genome shotgun (WGS) entry which is preliminary data.</text>
</comment>
<name>A0ABS0EKJ2_9FLAO</name>
<dbReference type="InterPro" id="IPR051135">
    <property type="entry name" value="Gal/GlcNAc/GalNAc_ST"/>
</dbReference>
<sequence length="268" mass="31659">MKTITGIHGVPRSGTSWLAQIFNASPEVRLKFQPLFSYAFKERLDEFSSSKDITDFFDGIYNSDDDFINMRDTDLLKGYPQFKKMEEQQHLVFKHVRYHNVLPNLMKNHSYLKLILVIRNPLAVLSSWKNAPREFDKSWDFLKEWKLAQLKNTDRADYFGFDKWKVVTEMFLSLEKSYPKRVKLVTYKSMLSNTLEVSEELYKFAGITFGEQSKNFIEESKTKQVNHPNSVFRVKINDEAYKNDISIDIQDEIIQNLKGTNLERFLYE</sequence>
<evidence type="ECO:0000259" key="1">
    <source>
        <dbReference type="Pfam" id="PF00685"/>
    </source>
</evidence>
<dbReference type="PANTHER" id="PTHR10704">
    <property type="entry name" value="CARBOHYDRATE SULFOTRANSFERASE"/>
    <property type="match status" value="1"/>
</dbReference>
<evidence type="ECO:0000313" key="2">
    <source>
        <dbReference type="EMBL" id="MBF8150974.1"/>
    </source>
</evidence>
<keyword evidence="3" id="KW-1185">Reference proteome</keyword>
<dbReference type="PANTHER" id="PTHR10704:SF71">
    <property type="entry name" value="CARBOHYDRATE SULFOTRANSFERASE 1-LIKE"/>
    <property type="match status" value="1"/>
</dbReference>
<proteinExistence type="predicted"/>
<protein>
    <submittedName>
        <fullName evidence="2">Sulfotransferase domain-containing protein</fullName>
    </submittedName>
</protein>
<feature type="domain" description="Sulfotransferase" evidence="1">
    <location>
        <begin position="7"/>
        <end position="217"/>
    </location>
</feature>